<dbReference type="InterPro" id="IPR007612">
    <property type="entry name" value="LOR"/>
</dbReference>
<dbReference type="AlphaFoldDB" id="A0A5N5J0D3"/>
<sequence>MATWTHVYPAAVPIPVDLFISKKHPGLNGDLGFADSLGNIVFKVNFDKLSKSSSKRVLLDASGNPLITVFRDGTVVFKEDEFSASISYMMCNGKWVAKKGSWQGFKGGDSREDLIFRVNRTVKKLTRTELEVFLVGEISRESTPDFKMKGFAFQRSCTIYRSDSIVAQTSLMYKLHQIYAGRSKFRLTIFPGSVDHSLIASLIVVFLYGQ</sequence>
<proteinExistence type="inferred from homology"/>
<comment type="caution">
    <text evidence="2">The sequence shown here is derived from an EMBL/GenBank/DDBJ whole genome shotgun (WGS) entry which is preliminary data.</text>
</comment>
<dbReference type="InterPro" id="IPR038595">
    <property type="entry name" value="LOR_sf"/>
</dbReference>
<evidence type="ECO:0000313" key="3">
    <source>
        <dbReference type="Proteomes" id="UP000326939"/>
    </source>
</evidence>
<dbReference type="InterPro" id="IPR025659">
    <property type="entry name" value="Tubby-like_C"/>
</dbReference>
<gene>
    <name evidence="2" type="ORF">DKX38_029916</name>
</gene>
<dbReference type="Proteomes" id="UP000326939">
    <property type="component" value="Chromosome 19"/>
</dbReference>
<reference evidence="3" key="1">
    <citation type="journal article" date="2019" name="Gigascience">
        <title>De novo genome assembly of the endangered Acer yangbiense, a plant species with extremely small populations endemic to Yunnan Province, China.</title>
        <authorList>
            <person name="Yang J."/>
            <person name="Wariss H.M."/>
            <person name="Tao L."/>
            <person name="Zhang R."/>
            <person name="Yun Q."/>
            <person name="Hollingsworth P."/>
            <person name="Dao Z."/>
            <person name="Luo G."/>
            <person name="Guo H."/>
            <person name="Ma Y."/>
            <person name="Sun W."/>
        </authorList>
    </citation>
    <scope>NUCLEOTIDE SEQUENCE [LARGE SCALE GENOMIC DNA]</scope>
    <source>
        <strain evidence="3">cv. br00</strain>
    </source>
</reference>
<keyword evidence="3" id="KW-1185">Reference proteome</keyword>
<name>A0A5N5J0D3_9ROSI</name>
<dbReference type="Pfam" id="PF04525">
    <property type="entry name" value="LOR"/>
    <property type="match status" value="1"/>
</dbReference>
<comment type="similarity">
    <text evidence="1">Belongs to the LOR family.</text>
</comment>
<dbReference type="PANTHER" id="PTHR31087:SF85">
    <property type="entry name" value="PROTEIN LURP-ONE-RELATED 7"/>
    <property type="match status" value="1"/>
</dbReference>
<dbReference type="EMBL" id="VDCV01000019">
    <property type="protein sequence ID" value="KAB5512888.1"/>
    <property type="molecule type" value="Genomic_DNA"/>
</dbReference>
<dbReference type="PANTHER" id="PTHR31087">
    <property type="match status" value="1"/>
</dbReference>
<dbReference type="SUPFAM" id="SSF54518">
    <property type="entry name" value="Tubby C-terminal domain-like"/>
    <property type="match status" value="1"/>
</dbReference>
<organism evidence="2 3">
    <name type="scientific">Salix brachista</name>
    <dbReference type="NCBI Taxonomy" id="2182728"/>
    <lineage>
        <taxon>Eukaryota</taxon>
        <taxon>Viridiplantae</taxon>
        <taxon>Streptophyta</taxon>
        <taxon>Embryophyta</taxon>
        <taxon>Tracheophyta</taxon>
        <taxon>Spermatophyta</taxon>
        <taxon>Magnoliopsida</taxon>
        <taxon>eudicotyledons</taxon>
        <taxon>Gunneridae</taxon>
        <taxon>Pentapetalae</taxon>
        <taxon>rosids</taxon>
        <taxon>fabids</taxon>
        <taxon>Malpighiales</taxon>
        <taxon>Salicaceae</taxon>
        <taxon>Saliceae</taxon>
        <taxon>Salix</taxon>
    </lineage>
</organism>
<protein>
    <recommendedName>
        <fullName evidence="4">Protein LURP-one-related 7</fullName>
    </recommendedName>
</protein>
<accession>A0A5N5J0D3</accession>
<evidence type="ECO:0000313" key="2">
    <source>
        <dbReference type="EMBL" id="KAB5512888.1"/>
    </source>
</evidence>
<evidence type="ECO:0008006" key="4">
    <source>
        <dbReference type="Google" id="ProtNLM"/>
    </source>
</evidence>
<evidence type="ECO:0000256" key="1">
    <source>
        <dbReference type="ARBA" id="ARBA00005437"/>
    </source>
</evidence>
<dbReference type="Gene3D" id="2.40.160.200">
    <property type="entry name" value="LURP1-related"/>
    <property type="match status" value="1"/>
</dbReference>